<keyword evidence="1" id="KW-0238">DNA-binding</keyword>
<dbReference type="PROSITE" id="PS51737">
    <property type="entry name" value="RECOMBINASE_DNA_BIND"/>
    <property type="match status" value="1"/>
</dbReference>
<dbReference type="PANTHER" id="PTHR30461:SF2">
    <property type="entry name" value="SERINE RECOMBINASE PINE-RELATED"/>
    <property type="match status" value="1"/>
</dbReference>
<organism evidence="5 6">
    <name type="scientific">Gemmata palustris</name>
    <dbReference type="NCBI Taxonomy" id="2822762"/>
    <lineage>
        <taxon>Bacteria</taxon>
        <taxon>Pseudomonadati</taxon>
        <taxon>Planctomycetota</taxon>
        <taxon>Planctomycetia</taxon>
        <taxon>Gemmatales</taxon>
        <taxon>Gemmataceae</taxon>
        <taxon>Gemmata</taxon>
    </lineage>
</organism>
<keyword evidence="2" id="KW-0233">DNA recombination</keyword>
<dbReference type="InterPro" id="IPR050639">
    <property type="entry name" value="SSR_resolvase"/>
</dbReference>
<dbReference type="Pfam" id="PF00239">
    <property type="entry name" value="Resolvase"/>
    <property type="match status" value="1"/>
</dbReference>
<evidence type="ECO:0000259" key="3">
    <source>
        <dbReference type="PROSITE" id="PS51736"/>
    </source>
</evidence>
<comment type="caution">
    <text evidence="5">The sequence shown here is derived from an EMBL/GenBank/DDBJ whole genome shotgun (WGS) entry which is preliminary data.</text>
</comment>
<dbReference type="CDD" id="cd00338">
    <property type="entry name" value="Ser_Recombinase"/>
    <property type="match status" value="1"/>
</dbReference>
<dbReference type="PANTHER" id="PTHR30461">
    <property type="entry name" value="DNA-INVERTASE FROM LAMBDOID PROPHAGE"/>
    <property type="match status" value="1"/>
</dbReference>
<evidence type="ECO:0000313" key="6">
    <source>
        <dbReference type="Proteomes" id="UP000676565"/>
    </source>
</evidence>
<dbReference type="InterPro" id="IPR036162">
    <property type="entry name" value="Resolvase-like_N_sf"/>
</dbReference>
<dbReference type="Gene3D" id="3.40.50.1390">
    <property type="entry name" value="Resolvase, N-terminal catalytic domain"/>
    <property type="match status" value="1"/>
</dbReference>
<dbReference type="Pfam" id="PF07508">
    <property type="entry name" value="Recombinase"/>
    <property type="match status" value="1"/>
</dbReference>
<gene>
    <name evidence="5" type="ORF">J8F10_00430</name>
</gene>
<evidence type="ECO:0000256" key="1">
    <source>
        <dbReference type="ARBA" id="ARBA00023125"/>
    </source>
</evidence>
<dbReference type="InterPro" id="IPR038109">
    <property type="entry name" value="DNA_bind_recomb_sf"/>
</dbReference>
<protein>
    <submittedName>
        <fullName evidence="5">Recombinase family protein</fullName>
    </submittedName>
</protein>
<dbReference type="RefSeq" id="WP_210651525.1">
    <property type="nucleotide sequence ID" value="NZ_JAGKQQ010000001.1"/>
</dbReference>
<dbReference type="Gene3D" id="3.90.1750.20">
    <property type="entry name" value="Putative Large Serine Recombinase, Chain B, Domain 2"/>
    <property type="match status" value="1"/>
</dbReference>
<evidence type="ECO:0000256" key="2">
    <source>
        <dbReference type="ARBA" id="ARBA00023172"/>
    </source>
</evidence>
<reference evidence="5 6" key="1">
    <citation type="submission" date="2021-04" db="EMBL/GenBank/DDBJ databases">
        <authorList>
            <person name="Ivanova A."/>
        </authorList>
    </citation>
    <scope>NUCLEOTIDE SEQUENCE [LARGE SCALE GENOMIC DNA]</scope>
    <source>
        <strain evidence="5 6">G18</strain>
    </source>
</reference>
<feature type="domain" description="Resolvase/invertase-type recombinase catalytic" evidence="3">
    <location>
        <begin position="13"/>
        <end position="172"/>
    </location>
</feature>
<evidence type="ECO:0000313" key="5">
    <source>
        <dbReference type="EMBL" id="MBP3953767.1"/>
    </source>
</evidence>
<accession>A0ABS5BJ89</accession>
<dbReference type="SMART" id="SM00857">
    <property type="entry name" value="Resolvase"/>
    <property type="match status" value="1"/>
</dbReference>
<dbReference type="SUPFAM" id="SSF53041">
    <property type="entry name" value="Resolvase-like"/>
    <property type="match status" value="1"/>
</dbReference>
<keyword evidence="6" id="KW-1185">Reference proteome</keyword>
<dbReference type="Proteomes" id="UP000676565">
    <property type="component" value="Unassembled WGS sequence"/>
</dbReference>
<sequence length="561" mass="62570">MVRPKATSSEPPVAYSYIRFSTPDQEAGDSIRRQEALRDEWCARNGVRLMETLRDYGISAFKGKHRADDKVALGRFLSLVKAGTVRPGSYLVVEQFDRLSREQIRPALTLLLNLIEAGVRVVQLMPVEKVYGEDVEPMALMMAIMELSRGHSESMAKSGRCGQAWANKRKEAAQKPLTRNVPAWCKLVGEKIVLDEAKAEVVRRIYNMALAGRGMPTIAKTLNLEGVAPLSGRSKRWAPSSLDHILSSRTSIGEYQPHTWHGRERREPDGPPVTGYYPAVVTEQTFDAVRVAMSRRNKKGSGRGDKTLSIFSGLLFDARSGEKFHVTNNTVHGRRISPYESSRTLPDFKWISFSADTFESAVLSKFREIDAREIVGNRPDPTASFANRLDEIERRITSIKSQLVSGDEDVGPVMEALRNLEAERKTAAEQLRVARQEAASTLADAWADCHSLADLLASTPAPADTRARLRASIQRVVKQVYCLFVAKSKTRIAAVQVWFEGGESHRDYLIVHRCRIGSQAAEWFVRSLVLPTSAEGLDLRKREDAAVLEPILESLDLATKE</sequence>
<dbReference type="EMBL" id="JAGKQQ010000001">
    <property type="protein sequence ID" value="MBP3953767.1"/>
    <property type="molecule type" value="Genomic_DNA"/>
</dbReference>
<evidence type="ECO:0000259" key="4">
    <source>
        <dbReference type="PROSITE" id="PS51737"/>
    </source>
</evidence>
<dbReference type="InterPro" id="IPR006119">
    <property type="entry name" value="Resolv_N"/>
</dbReference>
<proteinExistence type="predicted"/>
<dbReference type="PROSITE" id="PS51736">
    <property type="entry name" value="RECOMBINASES_3"/>
    <property type="match status" value="1"/>
</dbReference>
<feature type="domain" description="Recombinase" evidence="4">
    <location>
        <begin position="182"/>
        <end position="300"/>
    </location>
</feature>
<name>A0ABS5BJ89_9BACT</name>
<dbReference type="InterPro" id="IPR011109">
    <property type="entry name" value="DNA_bind_recombinase_dom"/>
</dbReference>